<evidence type="ECO:0000256" key="4">
    <source>
        <dbReference type="SAM" id="SignalP"/>
    </source>
</evidence>
<keyword evidence="3" id="KW-0560">Oxidoreductase</keyword>
<dbReference type="SUPFAM" id="SSF50998">
    <property type="entry name" value="Quinoprotein alcohol dehydrogenase-like"/>
    <property type="match status" value="1"/>
</dbReference>
<comment type="similarity">
    <text evidence="2">Belongs to the bacterial PQQ dehydrogenase family.</text>
</comment>
<dbReference type="InterPro" id="IPR002372">
    <property type="entry name" value="PQQ_rpt_dom"/>
</dbReference>
<accession>A0A6B3SM89</accession>
<dbReference type="SMART" id="SM00564">
    <property type="entry name" value="PQQ"/>
    <property type="match status" value="7"/>
</dbReference>
<feature type="domain" description="Pyrrolo-quinoline quinone repeat" evidence="5">
    <location>
        <begin position="77"/>
        <end position="310"/>
    </location>
</feature>
<dbReference type="PANTHER" id="PTHR32303:SF10">
    <property type="entry name" value="OUTER MEMBRANE PROTEIN ASSEMBLY FACTOR BAMB"/>
    <property type="match status" value="1"/>
</dbReference>
<proteinExistence type="inferred from homology"/>
<dbReference type="EMBL" id="JAAIVB010000041">
    <property type="protein sequence ID" value="NEX61950.1"/>
    <property type="molecule type" value="Genomic_DNA"/>
</dbReference>
<dbReference type="Gene3D" id="2.140.10.10">
    <property type="entry name" value="Quinoprotein alcohol dehydrogenase-like superfamily"/>
    <property type="match status" value="1"/>
</dbReference>
<dbReference type="AlphaFoldDB" id="A0A6B3SM89"/>
<evidence type="ECO:0000256" key="3">
    <source>
        <dbReference type="ARBA" id="ARBA00023002"/>
    </source>
</evidence>
<reference evidence="7 8" key="1">
    <citation type="submission" date="2020-02" db="EMBL/GenBank/DDBJ databases">
        <authorList>
            <person name="Kim M.K."/>
        </authorList>
    </citation>
    <scope>NUCLEOTIDE SEQUENCE [LARGE SCALE GENOMIC DNA]</scope>
    <source>
        <strain evidence="7 8">17J57-3</strain>
    </source>
</reference>
<evidence type="ECO:0000256" key="1">
    <source>
        <dbReference type="ARBA" id="ARBA00001931"/>
    </source>
</evidence>
<comment type="caution">
    <text evidence="7">The sequence shown here is derived from an EMBL/GenBank/DDBJ whole genome shotgun (WGS) entry which is preliminary data.</text>
</comment>
<dbReference type="InterPro" id="IPR011047">
    <property type="entry name" value="Quinoprotein_ADH-like_sf"/>
</dbReference>
<feature type="chain" id="PRO_5025487826" evidence="4">
    <location>
        <begin position="32"/>
        <end position="556"/>
    </location>
</feature>
<comment type="cofactor">
    <cofactor evidence="1">
        <name>pyrroloquinoline quinone</name>
        <dbReference type="ChEBI" id="CHEBI:58442"/>
    </cofactor>
</comment>
<dbReference type="Gene3D" id="2.40.128.630">
    <property type="match status" value="1"/>
</dbReference>
<dbReference type="RefSeq" id="WP_163963680.1">
    <property type="nucleotide sequence ID" value="NZ_JAAIVB010000041.1"/>
</dbReference>
<evidence type="ECO:0000259" key="5">
    <source>
        <dbReference type="Pfam" id="PF01011"/>
    </source>
</evidence>
<dbReference type="Pfam" id="PF13360">
    <property type="entry name" value="PQQ_2"/>
    <property type="match status" value="1"/>
</dbReference>
<evidence type="ECO:0000313" key="7">
    <source>
        <dbReference type="EMBL" id="NEX61950.1"/>
    </source>
</evidence>
<feature type="domain" description="Pyrrolo-quinoline quinone repeat" evidence="6">
    <location>
        <begin position="356"/>
        <end position="502"/>
    </location>
</feature>
<evidence type="ECO:0000259" key="6">
    <source>
        <dbReference type="Pfam" id="PF13360"/>
    </source>
</evidence>
<evidence type="ECO:0000256" key="2">
    <source>
        <dbReference type="ARBA" id="ARBA00008156"/>
    </source>
</evidence>
<keyword evidence="8" id="KW-1185">Reference proteome</keyword>
<dbReference type="Pfam" id="PF01011">
    <property type="entry name" value="PQQ"/>
    <property type="match status" value="1"/>
</dbReference>
<dbReference type="InterPro" id="IPR018391">
    <property type="entry name" value="PQQ_b-propeller_rpt"/>
</dbReference>
<dbReference type="PANTHER" id="PTHR32303">
    <property type="entry name" value="QUINOPROTEIN ALCOHOL DEHYDROGENASE (CYTOCHROME C)"/>
    <property type="match status" value="1"/>
</dbReference>
<feature type="signal peptide" evidence="4">
    <location>
        <begin position="1"/>
        <end position="31"/>
    </location>
</feature>
<dbReference type="GO" id="GO:0016491">
    <property type="term" value="F:oxidoreductase activity"/>
    <property type="evidence" value="ECO:0007669"/>
    <property type="project" value="UniProtKB-KW"/>
</dbReference>
<name>A0A6B3SM89_9BURK</name>
<keyword evidence="4" id="KW-0732">Signal</keyword>
<gene>
    <name evidence="7" type="ORF">G3574_12755</name>
</gene>
<sequence length="556" mass="58701">MKTKGIRTASGRAMVMAAACLVMMHATDAAACDDEINPDARVVFNGFGGDPFNTRKQASALRSENVGHLVPALVHGDTEASERRGTPVVTTQAIFATLKFHVAAINRTTGCEYWRYSPFGADADPIRNGFRSIYLLSEGNGNPAILYAGDRNGYVHAIDTRSGKLIWKRFLGTDQDNHMITGTAIAGGGRLFVPVSTIEVARTVFVDDICCRSHGLVQAVHPYTGDAIWTFHVTEDAKPQPGNPNRLGPNGGSVWGSPALDAESKTLFVGTGQNLTQPATATSDALIALDTETGKIKWSFQTTANDAWNISCQLPALWGKEAKCDRPEGGDFDIGAAPLLTALPGNKPVVVAGAKSGVVYVLDRTTGALVWSRRLGAGGNLGGIHWGMASDGERIYVGVSDLNVQKQTIFDRPGKPAKQVVSKNGRPGVYALDLRDGSVAWEAHPTRDHEGKPVPAIFSAALSVTNDVLFAGALNGMLYAFNTKDGTMLWSSDASTSPARLAPARPGVQGGTIDGAGPIVAGNDLFVNSGYSTFGGANRFHAGPGNALIVYKLPGQ</sequence>
<organism evidence="7 8">
    <name type="scientific">Noviherbaspirillum galbum</name>
    <dbReference type="NCBI Taxonomy" id="2709383"/>
    <lineage>
        <taxon>Bacteria</taxon>
        <taxon>Pseudomonadati</taxon>
        <taxon>Pseudomonadota</taxon>
        <taxon>Betaproteobacteria</taxon>
        <taxon>Burkholderiales</taxon>
        <taxon>Oxalobacteraceae</taxon>
        <taxon>Noviherbaspirillum</taxon>
    </lineage>
</organism>
<protein>
    <submittedName>
        <fullName evidence="7">PQQ-binding-like beta-propeller repeat protein</fullName>
    </submittedName>
</protein>
<dbReference type="Proteomes" id="UP000482155">
    <property type="component" value="Unassembled WGS sequence"/>
</dbReference>
<evidence type="ECO:0000313" key="8">
    <source>
        <dbReference type="Proteomes" id="UP000482155"/>
    </source>
</evidence>